<dbReference type="STRING" id="756499.Desde_1077"/>
<dbReference type="Pfam" id="PF05133">
    <property type="entry name" value="SPP1_portal"/>
    <property type="match status" value="1"/>
</dbReference>
<dbReference type="OrthoDB" id="1697867at2"/>
<proteinExistence type="predicted"/>
<evidence type="ECO:0000313" key="2">
    <source>
        <dbReference type="Proteomes" id="UP000006053"/>
    </source>
</evidence>
<dbReference type="InterPro" id="IPR006428">
    <property type="entry name" value="Portal_SPP1-type"/>
</dbReference>
<sequence>MPITENERIATIIKAGSKTAMSLEQIISLEISEWKTSKCRQAMLKAEDYYRNKTDILSKVRTVIGESGAKEPIGNLADNRLVNGFFRKLVDQKVGYLLSKPMSIQTNKAEYQKLLSSYFGKGNLRMFQSIGKEAVKKGIAWLHVYYNDAGQLCFMRIPSEQIIPLWRDAAHTDLQAVIRTYEVETYEGTRRVTVTKVEWWDTNGVKRYVLQAGGQYGLVPDVEAGDEESHFKVINPGEGEAATETGVNWEHVPFIAFKYNEEEQGLLEFIKSLIDDYDARKSENANNLEDLPNSIYKVKNFEGTKGDEFRKNIATYRVVFVGDDGDVDTINLVIDTEAYKTHMENNRKDIFEFGRGVLFEPDKIGNSPSGVALKFMYADLDMDANIIETEFQASLEQLRWFIDVHITNTTGADYSEESVDFIFNRDIIISESDVITDIKNSVGIISDETLVSNHPYVIDIREELERIKKDKEDTGQDYLGLGGRGTEGGDGEIY</sequence>
<accession>I4A6C5</accession>
<dbReference type="KEGG" id="ddh:Desde_1077"/>
<dbReference type="RefSeq" id="WP_014793001.1">
    <property type="nucleotide sequence ID" value="NC_018017.1"/>
</dbReference>
<keyword evidence="2" id="KW-1185">Reference proteome</keyword>
<protein>
    <submittedName>
        <fullName evidence="1">Phage portal protein, SPP1 family</fullName>
    </submittedName>
</protein>
<reference evidence="1 2" key="2">
    <citation type="journal article" date="2015" name="J. Bacteriol.">
        <title>Genomic, proteomic, and biochemical analysis of the organohalide respiratory pathway in Desulfitobacterium dehalogenans.</title>
        <authorList>
            <person name="Kruse T."/>
            <person name="van de Pas B.A."/>
            <person name="Atteia A."/>
            <person name="Krab K."/>
            <person name="Hagen W.R."/>
            <person name="Goodwin L."/>
            <person name="Chain P."/>
            <person name="Boeren S."/>
            <person name="Maphosa F."/>
            <person name="Schraa G."/>
            <person name="de Vos W.M."/>
            <person name="van der Oost J."/>
            <person name="Smidt H."/>
            <person name="Stams A.J."/>
        </authorList>
    </citation>
    <scope>NUCLEOTIDE SEQUENCE [LARGE SCALE GENOMIC DNA]</scope>
    <source>
        <strain evidence="2">ATCC 51507 / DSM 9161 / JW/IU-DC1</strain>
    </source>
</reference>
<dbReference type="HOGENOM" id="CLU_041766_0_0_9"/>
<evidence type="ECO:0000313" key="1">
    <source>
        <dbReference type="EMBL" id="AFL99509.1"/>
    </source>
</evidence>
<organism evidence="1 2">
    <name type="scientific">Desulfitobacterium dehalogenans (strain ATCC 51507 / DSM 9161 / JW/IU-DC1)</name>
    <dbReference type="NCBI Taxonomy" id="756499"/>
    <lineage>
        <taxon>Bacteria</taxon>
        <taxon>Bacillati</taxon>
        <taxon>Bacillota</taxon>
        <taxon>Clostridia</taxon>
        <taxon>Eubacteriales</taxon>
        <taxon>Desulfitobacteriaceae</taxon>
        <taxon>Desulfitobacterium</taxon>
    </lineage>
</organism>
<dbReference type="eggNOG" id="ENOG502Z7ZB">
    <property type="taxonomic scope" value="Bacteria"/>
</dbReference>
<reference evidence="2" key="1">
    <citation type="submission" date="2012-06" db="EMBL/GenBank/DDBJ databases">
        <title>Complete sequence of Desulfitobacterium dehalogenans ATCC 51507.</title>
        <authorList>
            <person name="Lucas S."/>
            <person name="Han J."/>
            <person name="Lapidus A."/>
            <person name="Cheng J.-F."/>
            <person name="Goodwin L."/>
            <person name="Pitluck S."/>
            <person name="Peters L."/>
            <person name="Ovchinnikova G."/>
            <person name="Teshima H."/>
            <person name="Detter J.C."/>
            <person name="Han C."/>
            <person name="Tapia R."/>
            <person name="Land M."/>
            <person name="Hauser L."/>
            <person name="Kyrpides N."/>
            <person name="Ivanova N."/>
            <person name="Pagani I."/>
            <person name="Kruse T."/>
            <person name="de Vos W.M."/>
            <person name="Smidt H."/>
            <person name="Woyke T."/>
        </authorList>
    </citation>
    <scope>NUCLEOTIDE SEQUENCE [LARGE SCALE GENOMIC DNA]</scope>
    <source>
        <strain evidence="2">ATCC 51507 / DSM 9161 / JW/IU-DC1</strain>
    </source>
</reference>
<dbReference type="NCBIfam" id="TIGR01538">
    <property type="entry name" value="portal_SPP1"/>
    <property type="match status" value="1"/>
</dbReference>
<gene>
    <name evidence="1" type="ordered locus">Desde_1077</name>
</gene>
<dbReference type="EMBL" id="CP003348">
    <property type="protein sequence ID" value="AFL99509.1"/>
    <property type="molecule type" value="Genomic_DNA"/>
</dbReference>
<dbReference type="AlphaFoldDB" id="I4A6C5"/>
<dbReference type="Proteomes" id="UP000006053">
    <property type="component" value="Chromosome"/>
</dbReference>
<name>I4A6C5_DESDJ</name>
<dbReference type="InterPro" id="IPR021145">
    <property type="entry name" value="Portal_protein_SPP1_Gp6-like"/>
</dbReference>